<feature type="domain" description="PGM1 C-terminal" evidence="1">
    <location>
        <begin position="15"/>
        <end position="57"/>
    </location>
</feature>
<dbReference type="Proteomes" id="UP000317940">
    <property type="component" value="Unassembled WGS sequence"/>
</dbReference>
<dbReference type="AlphaFoldDB" id="A0A561SA20"/>
<accession>A0A561SA20</accession>
<organism evidence="2 3">
    <name type="scientific">Kitasatospora viridis</name>
    <dbReference type="NCBI Taxonomy" id="281105"/>
    <lineage>
        <taxon>Bacteria</taxon>
        <taxon>Bacillati</taxon>
        <taxon>Actinomycetota</taxon>
        <taxon>Actinomycetes</taxon>
        <taxon>Kitasatosporales</taxon>
        <taxon>Streptomycetaceae</taxon>
        <taxon>Kitasatospora</taxon>
    </lineage>
</organism>
<dbReference type="Pfam" id="PF18105">
    <property type="entry name" value="PGM1_C"/>
    <property type="match status" value="1"/>
</dbReference>
<keyword evidence="3" id="KW-1185">Reference proteome</keyword>
<evidence type="ECO:0000313" key="2">
    <source>
        <dbReference type="EMBL" id="TWF71697.1"/>
    </source>
</evidence>
<comment type="caution">
    <text evidence="2">The sequence shown here is derived from an EMBL/GenBank/DDBJ whole genome shotgun (WGS) entry which is preliminary data.</text>
</comment>
<dbReference type="InterPro" id="IPR041356">
    <property type="entry name" value="PGM1_C"/>
</dbReference>
<evidence type="ECO:0000259" key="1">
    <source>
        <dbReference type="Pfam" id="PF18105"/>
    </source>
</evidence>
<reference evidence="2 3" key="1">
    <citation type="submission" date="2019-06" db="EMBL/GenBank/DDBJ databases">
        <title>Sequencing the genomes of 1000 actinobacteria strains.</title>
        <authorList>
            <person name="Klenk H.-P."/>
        </authorList>
    </citation>
    <scope>NUCLEOTIDE SEQUENCE [LARGE SCALE GENOMIC DNA]</scope>
    <source>
        <strain evidence="2 3">DSM 44826</strain>
    </source>
</reference>
<proteinExistence type="predicted"/>
<dbReference type="RefSeq" id="WP_145911496.1">
    <property type="nucleotide sequence ID" value="NZ_BAAAMZ010000022.1"/>
</dbReference>
<protein>
    <recommendedName>
        <fullName evidence="1">PGM1 C-terminal domain-containing protein</fullName>
    </recommendedName>
</protein>
<name>A0A561SA20_9ACTN</name>
<evidence type="ECO:0000313" key="3">
    <source>
        <dbReference type="Proteomes" id="UP000317940"/>
    </source>
</evidence>
<sequence length="108" mass="11230">MTRRSLSGLAQRSADALRDAGLVAASLSRTGVVTHAGYLVEDLSDGTVRVTYVATSLPPNARLVFNITETCAQVLEKAGLTVDIALGMNQLPHLSITSPPPSAQALTA</sequence>
<gene>
    <name evidence="2" type="ORF">FHX73_1868</name>
</gene>
<dbReference type="EMBL" id="VIWT01000008">
    <property type="protein sequence ID" value="TWF71697.1"/>
    <property type="molecule type" value="Genomic_DNA"/>
</dbReference>